<dbReference type="PANTHER" id="PTHR43720">
    <property type="entry name" value="2-AMINOMUCONIC SEMIALDEHYDE DEHYDROGENASE"/>
    <property type="match status" value="1"/>
</dbReference>
<dbReference type="PROSITE" id="PS00687">
    <property type="entry name" value="ALDEHYDE_DEHYDR_GLU"/>
    <property type="match status" value="1"/>
</dbReference>
<accession>A0ABR4NIY2</accession>
<evidence type="ECO:0000313" key="8">
    <source>
        <dbReference type="Proteomes" id="UP001527925"/>
    </source>
</evidence>
<evidence type="ECO:0000256" key="2">
    <source>
        <dbReference type="ARBA" id="ARBA00023002"/>
    </source>
</evidence>
<sequence length="483" mass="51923">MAAPQTLTNLIDGKLVPPTTGRYIDSPNPAAGATHVLVPDSAAADVDAAVAAAAAAFPSWSATPRSRRSALMLRIADLLEQRIEAFAAAESRDQGKPVKLARSMDIPRAIHNFRFFATAILHQEESVTELDGVAFSFVHRTPVGVAGLISPWNLPLYLLTWKIAPCIAAGCTCVCKPSEITSLTAWMLCEVMIEAGLPAGVVNMVFGTGPAVGSPLVAHKDVPLISFTGGTATGEIISKTAAPLHKKLSLELGGKNANIIFADADFEDAVTTSLRSSFQNQGEICLCGSRIFVQEEIYERFVEEFSRRADALVVGDPTDPATDLGALVSKEHMEKVLSYIEIAKQEGGRIVAGGHRVVDGAFANGYFVRPTVIVGLHPTDCRVQREEIFGPVVTVTPFKTDADAIAFANSTKYGLSASVWTQNGQRAQRVARQMHVGTVWVNCWMVRDLGMPFGGVKQSGLGREGRHHSMDFFCEEKAICCRL</sequence>
<reference evidence="7 8" key="1">
    <citation type="submission" date="2023-09" db="EMBL/GenBank/DDBJ databases">
        <title>Pangenome analysis of Batrachochytrium dendrobatidis and related Chytrids.</title>
        <authorList>
            <person name="Yacoub M.N."/>
            <person name="Stajich J.E."/>
            <person name="James T.Y."/>
        </authorList>
    </citation>
    <scope>NUCLEOTIDE SEQUENCE [LARGE SCALE GENOMIC DNA]</scope>
    <source>
        <strain evidence="7 8">JEL0888</strain>
    </source>
</reference>
<dbReference type="PROSITE" id="PS00070">
    <property type="entry name" value="ALDEHYDE_DEHYDR_CYS"/>
    <property type="match status" value="1"/>
</dbReference>
<dbReference type="CDD" id="cd07093">
    <property type="entry name" value="ALDH_F8_HMSADH"/>
    <property type="match status" value="1"/>
</dbReference>
<dbReference type="InterPro" id="IPR016160">
    <property type="entry name" value="Ald_DH_CS_CYS"/>
</dbReference>
<dbReference type="InterPro" id="IPR016163">
    <property type="entry name" value="Ald_DH_C"/>
</dbReference>
<gene>
    <name evidence="7" type="ORF">HK105_201112</name>
</gene>
<dbReference type="InterPro" id="IPR029510">
    <property type="entry name" value="Ald_DH_CS_GLU"/>
</dbReference>
<dbReference type="InterPro" id="IPR016162">
    <property type="entry name" value="Ald_DH_N"/>
</dbReference>
<dbReference type="EMBL" id="JADGIZ020000003">
    <property type="protein sequence ID" value="KAL2919466.1"/>
    <property type="molecule type" value="Genomic_DNA"/>
</dbReference>
<evidence type="ECO:0000313" key="7">
    <source>
        <dbReference type="EMBL" id="KAL2919466.1"/>
    </source>
</evidence>
<dbReference type="PANTHER" id="PTHR43720:SF2">
    <property type="entry name" value="2-AMINOMUCONIC SEMIALDEHYDE DEHYDROGENASE"/>
    <property type="match status" value="1"/>
</dbReference>
<keyword evidence="8" id="KW-1185">Reference proteome</keyword>
<dbReference type="Pfam" id="PF00171">
    <property type="entry name" value="Aldedh"/>
    <property type="match status" value="1"/>
</dbReference>
<evidence type="ECO:0000256" key="1">
    <source>
        <dbReference type="ARBA" id="ARBA00009986"/>
    </source>
</evidence>
<protein>
    <recommendedName>
        <fullName evidence="6">Aldehyde dehydrogenase domain-containing protein</fullName>
    </recommendedName>
</protein>
<evidence type="ECO:0000259" key="6">
    <source>
        <dbReference type="Pfam" id="PF00171"/>
    </source>
</evidence>
<feature type="domain" description="Aldehyde dehydrogenase" evidence="6">
    <location>
        <begin position="20"/>
        <end position="479"/>
    </location>
</feature>
<comment type="caution">
    <text evidence="7">The sequence shown here is derived from an EMBL/GenBank/DDBJ whole genome shotgun (WGS) entry which is preliminary data.</text>
</comment>
<organism evidence="7 8">
    <name type="scientific">Polyrhizophydium stewartii</name>
    <dbReference type="NCBI Taxonomy" id="2732419"/>
    <lineage>
        <taxon>Eukaryota</taxon>
        <taxon>Fungi</taxon>
        <taxon>Fungi incertae sedis</taxon>
        <taxon>Chytridiomycota</taxon>
        <taxon>Chytridiomycota incertae sedis</taxon>
        <taxon>Chytridiomycetes</taxon>
        <taxon>Rhizophydiales</taxon>
        <taxon>Rhizophydiales incertae sedis</taxon>
        <taxon>Polyrhizophydium</taxon>
    </lineage>
</organism>
<dbReference type="InterPro" id="IPR016161">
    <property type="entry name" value="Ald_DH/histidinol_DH"/>
</dbReference>
<dbReference type="Proteomes" id="UP001527925">
    <property type="component" value="Unassembled WGS sequence"/>
</dbReference>
<keyword evidence="2 5" id="KW-0560">Oxidoreductase</keyword>
<dbReference type="InterPro" id="IPR015590">
    <property type="entry name" value="Aldehyde_DH_dom"/>
</dbReference>
<feature type="active site" evidence="4">
    <location>
        <position position="251"/>
    </location>
</feature>
<evidence type="ECO:0000256" key="3">
    <source>
        <dbReference type="ARBA" id="ARBA00023027"/>
    </source>
</evidence>
<dbReference type="Gene3D" id="3.40.605.10">
    <property type="entry name" value="Aldehyde Dehydrogenase, Chain A, domain 1"/>
    <property type="match status" value="1"/>
</dbReference>
<evidence type="ECO:0000256" key="5">
    <source>
        <dbReference type="RuleBase" id="RU003345"/>
    </source>
</evidence>
<dbReference type="SUPFAM" id="SSF53720">
    <property type="entry name" value="ALDH-like"/>
    <property type="match status" value="1"/>
</dbReference>
<proteinExistence type="inferred from homology"/>
<keyword evidence="3" id="KW-0520">NAD</keyword>
<dbReference type="Gene3D" id="3.40.309.10">
    <property type="entry name" value="Aldehyde Dehydrogenase, Chain A, domain 2"/>
    <property type="match status" value="1"/>
</dbReference>
<evidence type="ECO:0000256" key="4">
    <source>
        <dbReference type="PROSITE-ProRule" id="PRU10007"/>
    </source>
</evidence>
<name>A0ABR4NIY2_9FUNG</name>
<comment type="similarity">
    <text evidence="1 5">Belongs to the aldehyde dehydrogenase family.</text>
</comment>